<dbReference type="SUPFAM" id="SSF48464">
    <property type="entry name" value="ENTH/VHS domain"/>
    <property type="match status" value="1"/>
</dbReference>
<accession>A0A835BR79</accession>
<dbReference type="GO" id="GO:0032050">
    <property type="term" value="F:clathrin heavy chain binding"/>
    <property type="evidence" value="ECO:0007669"/>
    <property type="project" value="TreeGrafter"/>
</dbReference>
<dbReference type="Pfam" id="PF07651">
    <property type="entry name" value="ANTH"/>
    <property type="match status" value="1"/>
</dbReference>
<dbReference type="GO" id="GO:0006900">
    <property type="term" value="P:vesicle budding from membrane"/>
    <property type="evidence" value="ECO:0007669"/>
    <property type="project" value="TreeGrafter"/>
</dbReference>
<dbReference type="InterPro" id="IPR008942">
    <property type="entry name" value="ENTH_VHS"/>
</dbReference>
<evidence type="ECO:0000259" key="6">
    <source>
        <dbReference type="PROSITE" id="PS50942"/>
    </source>
</evidence>
<evidence type="ECO:0000313" key="8">
    <source>
        <dbReference type="Proteomes" id="UP000636709"/>
    </source>
</evidence>
<feature type="region of interest" description="Disordered" evidence="5">
    <location>
        <begin position="357"/>
        <end position="383"/>
    </location>
</feature>
<dbReference type="GO" id="GO:0000149">
    <property type="term" value="F:SNARE binding"/>
    <property type="evidence" value="ECO:0007669"/>
    <property type="project" value="TreeGrafter"/>
</dbReference>
<sequence length="422" mass="45873">MKVFKGKIWAAIGSLMDHHTTTTPSSTKPSSSSPASSVPPDRALLAAIESAVERCTAGAGDDDDNHRHVHEILFLVSNSPGAITFLSRRITSRLESPRAAAAAAAIRSLLLVHRLLRAGDRYFEQDLRSLWSSRDLRLDSPLCSCSPLSSSSAAGVAVATGACAFVHGYSAYLEERMQWVINQAGNLEPAARRKPPSPARNDGELSPPATTSSDDGDGEGERLVWKLGMCQRLLDLAMQLLPDNNTSSGCAAARSAFGIVLRESFKVYEAFAEGLDAMMTMMMTMRRRSSRKKMMRKTTMRVSAHEVLKKACVQTVDLKEFYHKCKRMSNASKGLEYPLVRVVTPAMASAVMEMDPTMPIPEEEEPPETEAESSSGGGGGLTFASKMETTISTVWVEFEEDDKLICSAGDDRSLESRAAKRS</sequence>
<name>A0A835BR79_9POAL</name>
<dbReference type="AlphaFoldDB" id="A0A835BR79"/>
<proteinExistence type="predicted"/>
<evidence type="ECO:0000256" key="4">
    <source>
        <dbReference type="ARBA" id="ARBA00023329"/>
    </source>
</evidence>
<feature type="region of interest" description="Disordered" evidence="5">
    <location>
        <begin position="189"/>
        <end position="218"/>
    </location>
</feature>
<feature type="compositionally biased region" description="Acidic residues" evidence="5">
    <location>
        <begin position="361"/>
        <end position="371"/>
    </location>
</feature>
<dbReference type="InterPro" id="IPR011417">
    <property type="entry name" value="ANTH_dom"/>
</dbReference>
<protein>
    <recommendedName>
        <fullName evidence="6">ENTH domain-containing protein</fullName>
    </recommendedName>
</protein>
<evidence type="ECO:0000256" key="3">
    <source>
        <dbReference type="ARBA" id="ARBA00023034"/>
    </source>
</evidence>
<dbReference type="GO" id="GO:0072583">
    <property type="term" value="P:clathrin-dependent endocytosis"/>
    <property type="evidence" value="ECO:0007669"/>
    <property type="project" value="InterPro"/>
</dbReference>
<comment type="caution">
    <text evidence="7">The sequence shown here is derived from an EMBL/GenBank/DDBJ whole genome shotgun (WGS) entry which is preliminary data.</text>
</comment>
<feature type="compositionally biased region" description="Low complexity" evidence="5">
    <location>
        <begin position="21"/>
        <end position="39"/>
    </location>
</feature>
<dbReference type="EMBL" id="JACEFO010001753">
    <property type="protein sequence ID" value="KAF8711391.1"/>
    <property type="molecule type" value="Genomic_DNA"/>
</dbReference>
<dbReference type="GO" id="GO:0005546">
    <property type="term" value="F:phosphatidylinositol-4,5-bisphosphate binding"/>
    <property type="evidence" value="ECO:0007669"/>
    <property type="project" value="TreeGrafter"/>
</dbReference>
<dbReference type="GO" id="GO:0005545">
    <property type="term" value="F:1-phosphatidylinositol binding"/>
    <property type="evidence" value="ECO:0007669"/>
    <property type="project" value="InterPro"/>
</dbReference>
<dbReference type="Gene3D" id="1.20.58.150">
    <property type="entry name" value="ANTH domain"/>
    <property type="match status" value="1"/>
</dbReference>
<dbReference type="GO" id="GO:0005794">
    <property type="term" value="C:Golgi apparatus"/>
    <property type="evidence" value="ECO:0007669"/>
    <property type="project" value="UniProtKB-SubCell"/>
</dbReference>
<dbReference type="InterPro" id="IPR013809">
    <property type="entry name" value="ENTH"/>
</dbReference>
<dbReference type="GO" id="GO:0048268">
    <property type="term" value="P:clathrin coat assembly"/>
    <property type="evidence" value="ECO:0007669"/>
    <property type="project" value="InterPro"/>
</dbReference>
<dbReference type="InterPro" id="IPR014712">
    <property type="entry name" value="ANTH_dom_sf"/>
</dbReference>
<reference evidence="7" key="1">
    <citation type="submission" date="2020-07" db="EMBL/GenBank/DDBJ databases">
        <title>Genome sequence and genetic diversity analysis of an under-domesticated orphan crop, white fonio (Digitaria exilis).</title>
        <authorList>
            <person name="Bennetzen J.L."/>
            <person name="Chen S."/>
            <person name="Ma X."/>
            <person name="Wang X."/>
            <person name="Yssel A.E.J."/>
            <person name="Chaluvadi S.R."/>
            <person name="Johnson M."/>
            <person name="Gangashetty P."/>
            <person name="Hamidou F."/>
            <person name="Sanogo M.D."/>
            <person name="Zwaenepoel A."/>
            <person name="Wallace J."/>
            <person name="Van De Peer Y."/>
            <person name="Van Deynze A."/>
        </authorList>
    </citation>
    <scope>NUCLEOTIDE SEQUENCE</scope>
    <source>
        <tissue evidence="7">Leaves</tissue>
    </source>
</reference>
<evidence type="ECO:0000256" key="5">
    <source>
        <dbReference type="SAM" id="MobiDB-lite"/>
    </source>
</evidence>
<keyword evidence="4" id="KW-0968">Cytoplasmic vesicle</keyword>
<gene>
    <name evidence="7" type="ORF">HU200_029422</name>
</gene>
<dbReference type="PANTHER" id="PTHR22951:SF70">
    <property type="entry name" value="OS11G0244600 PROTEIN"/>
    <property type="match status" value="1"/>
</dbReference>
<dbReference type="PROSITE" id="PS50942">
    <property type="entry name" value="ENTH"/>
    <property type="match status" value="1"/>
</dbReference>
<dbReference type="Gene3D" id="1.25.40.90">
    <property type="match status" value="1"/>
</dbReference>
<keyword evidence="3" id="KW-0333">Golgi apparatus</keyword>
<evidence type="ECO:0000256" key="1">
    <source>
        <dbReference type="ARBA" id="ARBA00004132"/>
    </source>
</evidence>
<dbReference type="Proteomes" id="UP000636709">
    <property type="component" value="Unassembled WGS sequence"/>
</dbReference>
<evidence type="ECO:0000256" key="2">
    <source>
        <dbReference type="ARBA" id="ARBA00004555"/>
    </source>
</evidence>
<feature type="domain" description="ENTH" evidence="6">
    <location>
        <begin position="40"/>
        <end position="187"/>
    </location>
</feature>
<dbReference type="OrthoDB" id="1932749at2759"/>
<comment type="subcellular location">
    <subcellularLocation>
        <location evidence="1">Cytoplasmic vesicle</location>
        <location evidence="1">Clathrin-coated vesicle</location>
    </subcellularLocation>
    <subcellularLocation>
        <location evidence="2">Golgi apparatus</location>
    </subcellularLocation>
</comment>
<organism evidence="7 8">
    <name type="scientific">Digitaria exilis</name>
    <dbReference type="NCBI Taxonomy" id="1010633"/>
    <lineage>
        <taxon>Eukaryota</taxon>
        <taxon>Viridiplantae</taxon>
        <taxon>Streptophyta</taxon>
        <taxon>Embryophyta</taxon>
        <taxon>Tracheophyta</taxon>
        <taxon>Spermatophyta</taxon>
        <taxon>Magnoliopsida</taxon>
        <taxon>Liliopsida</taxon>
        <taxon>Poales</taxon>
        <taxon>Poaceae</taxon>
        <taxon>PACMAD clade</taxon>
        <taxon>Panicoideae</taxon>
        <taxon>Panicodae</taxon>
        <taxon>Paniceae</taxon>
        <taxon>Anthephorinae</taxon>
        <taxon>Digitaria</taxon>
    </lineage>
</organism>
<dbReference type="PANTHER" id="PTHR22951">
    <property type="entry name" value="CLATHRIN ASSEMBLY PROTEIN"/>
    <property type="match status" value="1"/>
</dbReference>
<dbReference type="SUPFAM" id="SSF89009">
    <property type="entry name" value="GAT-like domain"/>
    <property type="match status" value="1"/>
</dbReference>
<dbReference type="InterPro" id="IPR045192">
    <property type="entry name" value="AP180-like"/>
</dbReference>
<keyword evidence="8" id="KW-1185">Reference proteome</keyword>
<evidence type="ECO:0000313" key="7">
    <source>
        <dbReference type="EMBL" id="KAF8711391.1"/>
    </source>
</evidence>
<dbReference type="GO" id="GO:0005905">
    <property type="term" value="C:clathrin-coated pit"/>
    <property type="evidence" value="ECO:0007669"/>
    <property type="project" value="TreeGrafter"/>
</dbReference>
<feature type="region of interest" description="Disordered" evidence="5">
    <location>
        <begin position="18"/>
        <end position="39"/>
    </location>
</feature>
<dbReference type="GO" id="GO:0030136">
    <property type="term" value="C:clathrin-coated vesicle"/>
    <property type="evidence" value="ECO:0007669"/>
    <property type="project" value="UniProtKB-SubCell"/>
</dbReference>